<dbReference type="WBParaSite" id="L893_g13057.t1">
    <property type="protein sequence ID" value="L893_g13057.t1"/>
    <property type="gene ID" value="L893_g13057"/>
</dbReference>
<evidence type="ECO:0000313" key="2">
    <source>
        <dbReference type="WBParaSite" id="L893_g13057.t1"/>
    </source>
</evidence>
<protein>
    <submittedName>
        <fullName evidence="2">Aldedh domain-containing protein</fullName>
    </submittedName>
</protein>
<accession>A0A1I7Y6A7</accession>
<reference evidence="2" key="1">
    <citation type="submission" date="2016-11" db="UniProtKB">
        <authorList>
            <consortium name="WormBaseParasite"/>
        </authorList>
    </citation>
    <scope>IDENTIFICATION</scope>
</reference>
<dbReference type="AlphaFoldDB" id="A0A1I7Y6A7"/>
<sequence>MARSFGCTNVIISDVLTKTTFDTLFKGINIGGTPSIGSNGGGLPSALDFERFRQTLLRAKWIEEFH</sequence>
<organism evidence="1 2">
    <name type="scientific">Steinernema glaseri</name>
    <dbReference type="NCBI Taxonomy" id="37863"/>
    <lineage>
        <taxon>Eukaryota</taxon>
        <taxon>Metazoa</taxon>
        <taxon>Ecdysozoa</taxon>
        <taxon>Nematoda</taxon>
        <taxon>Chromadorea</taxon>
        <taxon>Rhabditida</taxon>
        <taxon>Tylenchina</taxon>
        <taxon>Panagrolaimomorpha</taxon>
        <taxon>Strongyloidoidea</taxon>
        <taxon>Steinernematidae</taxon>
        <taxon>Steinernema</taxon>
    </lineage>
</organism>
<dbReference type="Proteomes" id="UP000095287">
    <property type="component" value="Unplaced"/>
</dbReference>
<keyword evidence="1" id="KW-1185">Reference proteome</keyword>
<evidence type="ECO:0000313" key="1">
    <source>
        <dbReference type="Proteomes" id="UP000095287"/>
    </source>
</evidence>
<name>A0A1I7Y6A7_9BILA</name>
<proteinExistence type="predicted"/>